<evidence type="ECO:0000313" key="2">
    <source>
        <dbReference type="Proteomes" id="UP001363622"/>
    </source>
</evidence>
<dbReference type="EMBL" id="JBBPHU010000001">
    <property type="protein sequence ID" value="KAK7524001.1"/>
    <property type="molecule type" value="Genomic_DNA"/>
</dbReference>
<name>A0ABR1KYR7_9PEZI</name>
<reference evidence="1 2" key="1">
    <citation type="submission" date="2024-04" db="EMBL/GenBank/DDBJ databases">
        <title>Phyllosticta paracitricarpa is synonymous to the EU quarantine fungus P. citricarpa based on phylogenomic analyses.</title>
        <authorList>
            <consortium name="Lawrence Berkeley National Laboratory"/>
            <person name="Van Ingen-Buijs V.A."/>
            <person name="Van Westerhoven A.C."/>
            <person name="Haridas S."/>
            <person name="Skiadas P."/>
            <person name="Martin F."/>
            <person name="Groenewald J.Z."/>
            <person name="Crous P.W."/>
            <person name="Seidl M.F."/>
        </authorList>
    </citation>
    <scope>NUCLEOTIDE SEQUENCE [LARGE SCALE GENOMIC DNA]</scope>
    <source>
        <strain evidence="1 2">CBS 123371</strain>
    </source>
</reference>
<dbReference type="Proteomes" id="UP001363622">
    <property type="component" value="Unassembled WGS sequence"/>
</dbReference>
<comment type="caution">
    <text evidence="1">The sequence shown here is derived from an EMBL/GenBank/DDBJ whole genome shotgun (WGS) entry which is preliminary data.</text>
</comment>
<keyword evidence="2" id="KW-1185">Reference proteome</keyword>
<evidence type="ECO:0008006" key="3">
    <source>
        <dbReference type="Google" id="ProtNLM"/>
    </source>
</evidence>
<gene>
    <name evidence="1" type="ORF">IWZ03DRAFT_16074</name>
</gene>
<organism evidence="1 2">
    <name type="scientific">Phyllosticta citriasiana</name>
    <dbReference type="NCBI Taxonomy" id="595635"/>
    <lineage>
        <taxon>Eukaryota</taxon>
        <taxon>Fungi</taxon>
        <taxon>Dikarya</taxon>
        <taxon>Ascomycota</taxon>
        <taxon>Pezizomycotina</taxon>
        <taxon>Dothideomycetes</taxon>
        <taxon>Dothideomycetes incertae sedis</taxon>
        <taxon>Botryosphaeriales</taxon>
        <taxon>Phyllostictaceae</taxon>
        <taxon>Phyllosticta</taxon>
    </lineage>
</organism>
<protein>
    <recommendedName>
        <fullName evidence="3">Secreted protein</fullName>
    </recommendedName>
</protein>
<accession>A0ABR1KYR7</accession>
<evidence type="ECO:0000313" key="1">
    <source>
        <dbReference type="EMBL" id="KAK7524001.1"/>
    </source>
</evidence>
<proteinExistence type="predicted"/>
<sequence>MIASFHLFHSRVTVPFLCFLRLHLNQTLPAPHGLRPFAPIFQPCRFYFSTHTLPRQWYVTWDRALTRDSGCGWPRYVDGAQRCLDHPPAPSTNMTSHVNNRPAWPSCRRHSKLRGSSSVHFVSMDTSYCIAAVGNQISRRDLFAFEFAAPAR</sequence>